<dbReference type="GO" id="GO:0005684">
    <property type="term" value="C:U2-type spliceosomal complex"/>
    <property type="evidence" value="ECO:0007669"/>
    <property type="project" value="TreeGrafter"/>
</dbReference>
<dbReference type="SMART" id="SM01083">
    <property type="entry name" value="Cir_N"/>
    <property type="match status" value="1"/>
</dbReference>
<evidence type="ECO:0000313" key="12">
    <source>
        <dbReference type="RefSeq" id="XP_032807731.1"/>
    </source>
</evidence>
<name>A0AAJ7SY06_PETMA</name>
<evidence type="ECO:0000256" key="2">
    <source>
        <dbReference type="ARBA" id="ARBA00006695"/>
    </source>
</evidence>
<dbReference type="Proteomes" id="UP001318040">
    <property type="component" value="Chromosome 10"/>
</dbReference>
<evidence type="ECO:0000256" key="4">
    <source>
        <dbReference type="ARBA" id="ARBA00022728"/>
    </source>
</evidence>
<dbReference type="AlphaFoldDB" id="A0AAJ7SY06"/>
<feature type="coiled-coil region" evidence="8">
    <location>
        <begin position="23"/>
        <end position="57"/>
    </location>
</feature>
<dbReference type="KEGG" id="pmrn:116941123"/>
<dbReference type="InterPro" id="IPR022209">
    <property type="entry name" value="CWC25"/>
</dbReference>
<evidence type="ECO:0000256" key="6">
    <source>
        <dbReference type="ARBA" id="ARBA00023187"/>
    </source>
</evidence>
<dbReference type="Pfam" id="PF10197">
    <property type="entry name" value="Cir_N"/>
    <property type="match status" value="1"/>
</dbReference>
<keyword evidence="3" id="KW-0507">mRNA processing</keyword>
<keyword evidence="11" id="KW-1185">Reference proteome</keyword>
<dbReference type="RefSeq" id="XP_032807731.1">
    <property type="nucleotide sequence ID" value="XM_032951840.1"/>
</dbReference>
<comment type="similarity">
    <text evidence="2">Belongs to the CWC25 family.</text>
</comment>
<comment type="subcellular location">
    <subcellularLocation>
        <location evidence="1">Nucleus</location>
    </subcellularLocation>
</comment>
<evidence type="ECO:0000313" key="11">
    <source>
        <dbReference type="Proteomes" id="UP001318040"/>
    </source>
</evidence>
<feature type="compositionally biased region" description="Basic and acidic residues" evidence="9">
    <location>
        <begin position="194"/>
        <end position="251"/>
    </location>
</feature>
<evidence type="ECO:0000256" key="5">
    <source>
        <dbReference type="ARBA" id="ARBA00023054"/>
    </source>
</evidence>
<feature type="region of interest" description="Disordered" evidence="9">
    <location>
        <begin position="144"/>
        <end position="383"/>
    </location>
</feature>
<dbReference type="GeneID" id="116941123"/>
<keyword evidence="7" id="KW-0539">Nucleus</keyword>
<evidence type="ECO:0000259" key="10">
    <source>
        <dbReference type="SMART" id="SM01083"/>
    </source>
</evidence>
<keyword evidence="5 8" id="KW-0175">Coiled coil</keyword>
<feature type="compositionally biased region" description="Basic and acidic residues" evidence="9">
    <location>
        <begin position="313"/>
        <end position="362"/>
    </location>
</feature>
<dbReference type="PANTHER" id="PTHR16196:SF0">
    <property type="entry name" value="PRE-MRNA-SPLICING FACTOR CWC25 HOMOLOG"/>
    <property type="match status" value="1"/>
</dbReference>
<keyword evidence="6" id="KW-0508">mRNA splicing</keyword>
<proteinExistence type="inferred from homology"/>
<keyword evidence="4" id="KW-0747">Spliceosome</keyword>
<feature type="compositionally biased region" description="Basic and acidic residues" evidence="9">
    <location>
        <begin position="163"/>
        <end position="175"/>
    </location>
</feature>
<dbReference type="GO" id="GO:0000398">
    <property type="term" value="P:mRNA splicing, via spliceosome"/>
    <property type="evidence" value="ECO:0007669"/>
    <property type="project" value="TreeGrafter"/>
</dbReference>
<evidence type="ECO:0000256" key="8">
    <source>
        <dbReference type="SAM" id="Coils"/>
    </source>
</evidence>
<evidence type="ECO:0000256" key="9">
    <source>
        <dbReference type="SAM" id="MobiDB-lite"/>
    </source>
</evidence>
<evidence type="ECO:0000256" key="3">
    <source>
        <dbReference type="ARBA" id="ARBA00022664"/>
    </source>
</evidence>
<gene>
    <name evidence="12" type="primary">CWC25</name>
</gene>
<dbReference type="InterPro" id="IPR051376">
    <property type="entry name" value="CWC25_splicing_factor"/>
</dbReference>
<dbReference type="PANTHER" id="PTHR16196">
    <property type="entry name" value="CELL CYCLE CONTROL PROTEIN CWF25"/>
    <property type="match status" value="1"/>
</dbReference>
<dbReference type="InterPro" id="IPR019339">
    <property type="entry name" value="CIR_N_dom"/>
</dbReference>
<dbReference type="CTD" id="54883"/>
<dbReference type="Pfam" id="PF12542">
    <property type="entry name" value="CWC25"/>
    <property type="match status" value="1"/>
</dbReference>
<protein>
    <submittedName>
        <fullName evidence="12">Pre-mRNA-splicing factor CWC25 homolog</fullName>
    </submittedName>
</protein>
<evidence type="ECO:0000256" key="7">
    <source>
        <dbReference type="ARBA" id="ARBA00023242"/>
    </source>
</evidence>
<feature type="domain" description="CBF1-interacting co-repressor CIR N-terminal" evidence="10">
    <location>
        <begin position="11"/>
        <end position="47"/>
    </location>
</feature>
<sequence>MGGGDLNLKKSWHPQTLRNIERVWKAEQKHEAEQKKIDELQKELAEERSREDIQRHAEQGGVITKKDTRLDWMYQGPGSLVNREEYLLGKPIDKYASDKLMEEPPGPTSTGLPTGSIFAATTTPLSANDMAAKIREDPLFLIRKKEEQKKREVLQNPVKMKKIKEMLKKNILKEKKKEKKNKKKKKNKHRRRHESSSESDREARSRNHKKPSQEESHGEKSQYKRGDYGLQIKEHHRERHRDTFVSSREARSSVSPDGQFHHGRHKETAPESHMAANPQRNAAAESVSKRCRTSTPPAPYQRRPPAHTSSKLSAEELEKRREEMMQNAKWRDEQRVENVNRYRQEDERERQRERSDKRDGRFLHAMKLESAASSSVEDRVKRKVHSIQRTAAALDKNFMRR</sequence>
<feature type="compositionally biased region" description="Basic residues" evidence="9">
    <location>
        <begin position="176"/>
        <end position="193"/>
    </location>
</feature>
<feature type="compositionally biased region" description="Basic and acidic residues" evidence="9">
    <location>
        <begin position="144"/>
        <end position="153"/>
    </location>
</feature>
<feature type="region of interest" description="Disordered" evidence="9">
    <location>
        <begin position="97"/>
        <end position="117"/>
    </location>
</feature>
<organism evidence="11 12">
    <name type="scientific">Petromyzon marinus</name>
    <name type="common">Sea lamprey</name>
    <dbReference type="NCBI Taxonomy" id="7757"/>
    <lineage>
        <taxon>Eukaryota</taxon>
        <taxon>Metazoa</taxon>
        <taxon>Chordata</taxon>
        <taxon>Craniata</taxon>
        <taxon>Vertebrata</taxon>
        <taxon>Cyclostomata</taxon>
        <taxon>Hyperoartia</taxon>
        <taxon>Petromyzontiformes</taxon>
        <taxon>Petromyzontidae</taxon>
        <taxon>Petromyzon</taxon>
    </lineage>
</organism>
<evidence type="ECO:0000256" key="1">
    <source>
        <dbReference type="ARBA" id="ARBA00004123"/>
    </source>
</evidence>
<reference evidence="12" key="1">
    <citation type="submission" date="2025-08" db="UniProtKB">
        <authorList>
            <consortium name="RefSeq"/>
        </authorList>
    </citation>
    <scope>IDENTIFICATION</scope>
    <source>
        <tissue evidence="12">Sperm</tissue>
    </source>
</reference>
<accession>A0AAJ7SY06</accession>